<proteinExistence type="predicted"/>
<feature type="transmembrane region" description="Helical" evidence="1">
    <location>
        <begin position="101"/>
        <end position="124"/>
    </location>
</feature>
<evidence type="ECO:0000313" key="3">
    <source>
        <dbReference type="Proteomes" id="UP000650424"/>
    </source>
</evidence>
<organism evidence="2 3">
    <name type="scientific">Undibacterium hunanense</name>
    <dbReference type="NCBI Taxonomy" id="2762292"/>
    <lineage>
        <taxon>Bacteria</taxon>
        <taxon>Pseudomonadati</taxon>
        <taxon>Pseudomonadota</taxon>
        <taxon>Betaproteobacteria</taxon>
        <taxon>Burkholderiales</taxon>
        <taxon>Oxalobacteraceae</taxon>
        <taxon>Undibacterium</taxon>
    </lineage>
</organism>
<keyword evidence="1" id="KW-0472">Membrane</keyword>
<keyword evidence="1" id="KW-1133">Transmembrane helix</keyword>
<dbReference type="RefSeq" id="WP_186949361.1">
    <property type="nucleotide sequence ID" value="NZ_JACOGF010000013.1"/>
</dbReference>
<feature type="transmembrane region" description="Helical" evidence="1">
    <location>
        <begin position="69"/>
        <end position="89"/>
    </location>
</feature>
<dbReference type="EMBL" id="JACOGF010000013">
    <property type="protein sequence ID" value="MBC3920096.1"/>
    <property type="molecule type" value="Genomic_DNA"/>
</dbReference>
<accession>A0ABR6ZW50</accession>
<name>A0ABR6ZW50_9BURK</name>
<gene>
    <name evidence="2" type="ORF">H8L32_21695</name>
</gene>
<evidence type="ECO:0000256" key="1">
    <source>
        <dbReference type="SAM" id="Phobius"/>
    </source>
</evidence>
<feature type="transmembrane region" description="Helical" evidence="1">
    <location>
        <begin position="33"/>
        <end position="57"/>
    </location>
</feature>
<sequence length="180" mass="20051">MRGLTSVLLANAGRCQLKAEAWLCRAADRAMDIYSYAFVYNVIACTYFVIFNVFIMFEIGISTLFNNLASFMLINSTHVYNIAIIYLQMLEGRCSVGIVTGRIWLANLTCGSLIKATFLVGFIFNRIWAVSTFRKLGKVISPIIKNTDEIIIPLSLNRHGNIESNVKIVAASIEIAIVTI</sequence>
<comment type="caution">
    <text evidence="2">The sequence shown here is derived from an EMBL/GenBank/DDBJ whole genome shotgun (WGS) entry which is preliminary data.</text>
</comment>
<keyword evidence="3" id="KW-1185">Reference proteome</keyword>
<protein>
    <submittedName>
        <fullName evidence="2">Uncharacterized protein</fullName>
    </submittedName>
</protein>
<reference evidence="2 3" key="1">
    <citation type="submission" date="2020-08" db="EMBL/GenBank/DDBJ databases">
        <title>Novel species isolated from subtropical streams in China.</title>
        <authorList>
            <person name="Lu H."/>
        </authorList>
    </citation>
    <scope>NUCLEOTIDE SEQUENCE [LARGE SCALE GENOMIC DNA]</scope>
    <source>
        <strain evidence="2 3">CY18W</strain>
    </source>
</reference>
<dbReference type="Proteomes" id="UP000650424">
    <property type="component" value="Unassembled WGS sequence"/>
</dbReference>
<evidence type="ECO:0000313" key="2">
    <source>
        <dbReference type="EMBL" id="MBC3920096.1"/>
    </source>
</evidence>
<keyword evidence="1" id="KW-0812">Transmembrane</keyword>